<protein>
    <submittedName>
        <fullName evidence="2">Uncharacterized protein</fullName>
    </submittedName>
</protein>
<evidence type="ECO:0000313" key="3">
    <source>
        <dbReference type="Proteomes" id="UP001431783"/>
    </source>
</evidence>
<keyword evidence="1" id="KW-0175">Coiled coil</keyword>
<evidence type="ECO:0000313" key="2">
    <source>
        <dbReference type="EMBL" id="KAK9890023.1"/>
    </source>
</evidence>
<dbReference type="AlphaFoldDB" id="A0AAW1V9C5"/>
<gene>
    <name evidence="2" type="ORF">WA026_008830</name>
</gene>
<dbReference type="Proteomes" id="UP001431783">
    <property type="component" value="Unassembled WGS sequence"/>
</dbReference>
<reference evidence="2 3" key="1">
    <citation type="submission" date="2023-03" db="EMBL/GenBank/DDBJ databases">
        <title>Genome insight into feeding habits of ladybird beetles.</title>
        <authorList>
            <person name="Li H.-S."/>
            <person name="Huang Y.-H."/>
            <person name="Pang H."/>
        </authorList>
    </citation>
    <scope>NUCLEOTIDE SEQUENCE [LARGE SCALE GENOMIC DNA]</scope>
    <source>
        <strain evidence="2">SYSU_2023b</strain>
        <tissue evidence="2">Whole body</tissue>
    </source>
</reference>
<organism evidence="2 3">
    <name type="scientific">Henosepilachna vigintioctopunctata</name>
    <dbReference type="NCBI Taxonomy" id="420089"/>
    <lineage>
        <taxon>Eukaryota</taxon>
        <taxon>Metazoa</taxon>
        <taxon>Ecdysozoa</taxon>
        <taxon>Arthropoda</taxon>
        <taxon>Hexapoda</taxon>
        <taxon>Insecta</taxon>
        <taxon>Pterygota</taxon>
        <taxon>Neoptera</taxon>
        <taxon>Endopterygota</taxon>
        <taxon>Coleoptera</taxon>
        <taxon>Polyphaga</taxon>
        <taxon>Cucujiformia</taxon>
        <taxon>Coccinelloidea</taxon>
        <taxon>Coccinellidae</taxon>
        <taxon>Epilachninae</taxon>
        <taxon>Epilachnini</taxon>
        <taxon>Henosepilachna</taxon>
    </lineage>
</organism>
<evidence type="ECO:0000256" key="1">
    <source>
        <dbReference type="SAM" id="Coils"/>
    </source>
</evidence>
<proteinExistence type="predicted"/>
<name>A0AAW1V9C5_9CUCU</name>
<feature type="coiled-coil region" evidence="1">
    <location>
        <begin position="101"/>
        <end position="128"/>
    </location>
</feature>
<keyword evidence="3" id="KW-1185">Reference proteome</keyword>
<dbReference type="EMBL" id="JARQZJ010000124">
    <property type="protein sequence ID" value="KAK9890023.1"/>
    <property type="molecule type" value="Genomic_DNA"/>
</dbReference>
<sequence length="168" mass="19912">MVTAQLHIRRFDIHENPPVEKISITFEYSMNYNDLKEKVMLACRVVPSENKVIKLRNSDNMVIPYSMMLENEESSKIYIVDVTNITRMKSDGHNLLQDAYIDSVQCKLKSMESRIEQAEMLLPQLEWKRQAYLEDRVNCLSNKVSFLNRRFDEILPQQWRSKMPYTMA</sequence>
<comment type="caution">
    <text evidence="2">The sequence shown here is derived from an EMBL/GenBank/DDBJ whole genome shotgun (WGS) entry which is preliminary data.</text>
</comment>
<accession>A0AAW1V9C5</accession>